<name>R7UH11_CAPTE</name>
<dbReference type="PANTHER" id="PTHR10554:SF1">
    <property type="entry name" value="FI16515P1"/>
    <property type="match status" value="1"/>
</dbReference>
<evidence type="ECO:0000313" key="7">
    <source>
        <dbReference type="EMBL" id="ELU05829.1"/>
    </source>
</evidence>
<organism evidence="7">
    <name type="scientific">Capitella teleta</name>
    <name type="common">Polychaete worm</name>
    <dbReference type="NCBI Taxonomy" id="283909"/>
    <lineage>
        <taxon>Eukaryota</taxon>
        <taxon>Metazoa</taxon>
        <taxon>Spiralia</taxon>
        <taxon>Lophotrochozoa</taxon>
        <taxon>Annelida</taxon>
        <taxon>Polychaeta</taxon>
        <taxon>Sedentaria</taxon>
        <taxon>Scolecida</taxon>
        <taxon>Capitellidae</taxon>
        <taxon>Capitella</taxon>
    </lineage>
</organism>
<dbReference type="EMBL" id="KB301197">
    <property type="protein sequence ID" value="ELU05829.1"/>
    <property type="molecule type" value="Genomic_DNA"/>
</dbReference>
<evidence type="ECO:0000256" key="3">
    <source>
        <dbReference type="ARBA" id="ARBA00022490"/>
    </source>
</evidence>
<dbReference type="OMA" id="YVTRYLW"/>
<dbReference type="OrthoDB" id="9975356at2759"/>
<dbReference type="InterPro" id="IPR015482">
    <property type="entry name" value="Syntrophin"/>
</dbReference>
<dbReference type="SUPFAM" id="SSF50156">
    <property type="entry name" value="PDZ domain-like"/>
    <property type="match status" value="1"/>
</dbReference>
<gene>
    <name evidence="7" type="ORF">CAPTEDRAFT_219313</name>
</gene>
<dbReference type="GO" id="GO:0005856">
    <property type="term" value="C:cytoskeleton"/>
    <property type="evidence" value="ECO:0007669"/>
    <property type="project" value="UniProtKB-SubCell"/>
</dbReference>
<reference evidence="9" key="1">
    <citation type="submission" date="2012-12" db="EMBL/GenBank/DDBJ databases">
        <authorList>
            <person name="Hellsten U."/>
            <person name="Grimwood J."/>
            <person name="Chapman J.A."/>
            <person name="Shapiro H."/>
            <person name="Aerts A."/>
            <person name="Otillar R.P."/>
            <person name="Terry A.Y."/>
            <person name="Boore J.L."/>
            <person name="Simakov O."/>
            <person name="Marletaz F."/>
            <person name="Cho S.-J."/>
            <person name="Edsinger-Gonzales E."/>
            <person name="Havlak P."/>
            <person name="Kuo D.-H."/>
            <person name="Larsson T."/>
            <person name="Lv J."/>
            <person name="Arendt D."/>
            <person name="Savage R."/>
            <person name="Osoegawa K."/>
            <person name="de Jong P."/>
            <person name="Lindberg D.R."/>
            <person name="Seaver E.C."/>
            <person name="Weisblat D.A."/>
            <person name="Putnam N.H."/>
            <person name="Grigoriev I.V."/>
            <person name="Rokhsar D.S."/>
        </authorList>
    </citation>
    <scope>NUCLEOTIDE SEQUENCE</scope>
    <source>
        <strain evidence="9">I ESC-2004</strain>
    </source>
</reference>
<dbReference type="PROSITE" id="PS50106">
    <property type="entry name" value="PDZ"/>
    <property type="match status" value="1"/>
</dbReference>
<dbReference type="HOGENOM" id="CLU_039445_0_0_1"/>
<accession>R7UH11</accession>
<dbReference type="CDD" id="cd06801">
    <property type="entry name" value="PDZ_syntrophin-like"/>
    <property type="match status" value="1"/>
</dbReference>
<reference evidence="8" key="3">
    <citation type="submission" date="2015-06" db="UniProtKB">
        <authorList>
            <consortium name="EnsemblMetazoa"/>
        </authorList>
    </citation>
    <scope>IDENTIFICATION</scope>
</reference>
<dbReference type="GO" id="GO:0016010">
    <property type="term" value="C:dystrophin-associated glycoprotein complex"/>
    <property type="evidence" value="ECO:0007669"/>
    <property type="project" value="TreeGrafter"/>
</dbReference>
<dbReference type="Pfam" id="PF23012">
    <property type="entry name" value="Syntrophin_4th"/>
    <property type="match status" value="1"/>
</dbReference>
<dbReference type="AlphaFoldDB" id="R7UH11"/>
<dbReference type="InterPro" id="IPR055108">
    <property type="entry name" value="Syntrophin_4th"/>
</dbReference>
<dbReference type="Gene3D" id="2.30.42.10">
    <property type="match status" value="1"/>
</dbReference>
<dbReference type="Proteomes" id="UP000014760">
    <property type="component" value="Unassembled WGS sequence"/>
</dbReference>
<feature type="domain" description="PH" evidence="5">
    <location>
        <begin position="350"/>
        <end position="456"/>
    </location>
</feature>
<dbReference type="EMBL" id="AMQN01007702">
    <property type="status" value="NOT_ANNOTATED_CDS"/>
    <property type="molecule type" value="Genomic_DNA"/>
</dbReference>
<dbReference type="GO" id="GO:0005198">
    <property type="term" value="F:structural molecule activity"/>
    <property type="evidence" value="ECO:0007669"/>
    <property type="project" value="InterPro"/>
</dbReference>
<dbReference type="Gene3D" id="2.30.29.30">
    <property type="entry name" value="Pleckstrin-homology domain (PH domain)/Phosphotyrosine-binding domain (PTB)"/>
    <property type="match status" value="2"/>
</dbReference>
<dbReference type="Pfam" id="PF00595">
    <property type="entry name" value="PDZ"/>
    <property type="match status" value="1"/>
</dbReference>
<sequence length="559" mass="63020">MSLGLVALAHAGDAFLNFKFTISFAHREIWWQIWEAKCYICRIHYLGRTFADAGSVLVPHLSWHMVTSALQIRHQQHGVMVAEYHGQKQPVRLQLTEDALFLQKQELAYTYSPTDHVDAAILARERIVHVKREKVGGLGLSVKGGAEHNLPILVSRIFKEQAADKTGQLFVGDAILKVNEDSIESFCHDEAVTSLKNAGDDVKLTVKYFHPASLFLSKNNKRNSAKVNGEKTDKEDDNIQVAANPAGEVNGNEHDSEKQWTDLVSIPLLCAFITGYKTGTDELRNHAFELISMDGVSSGSVQCADSQELTDWISAIRDNIIAQNNRSINLTNKTLLPAEHVIHMSWACERVAPKGGSEARGPPQWKRHFLTIKGADVCFFESAPVKTKDWVRCEYQYKIYECLLRVLKDTELRDRRQHCFLIETGQGTSHYLSVESRQELLQLEKAWYRATCQAVNHIGSETFGCTWRNQLSGLTLDLKSGFTLYDSCTKNHMWSYKFSQLRSSSDDGDSKLTLVFQGETGQTESREVECSNLQTLLYAMHAFLSAKLALVDPNFLFNL</sequence>
<evidence type="ECO:0000313" key="9">
    <source>
        <dbReference type="Proteomes" id="UP000014760"/>
    </source>
</evidence>
<evidence type="ECO:0000256" key="4">
    <source>
        <dbReference type="ARBA" id="ARBA00023212"/>
    </source>
</evidence>
<dbReference type="SMART" id="SM00233">
    <property type="entry name" value="PH"/>
    <property type="match status" value="2"/>
</dbReference>
<evidence type="ECO:0000256" key="2">
    <source>
        <dbReference type="ARBA" id="ARBA00010798"/>
    </source>
</evidence>
<dbReference type="PROSITE" id="PS50003">
    <property type="entry name" value="PH_DOMAIN"/>
    <property type="match status" value="1"/>
</dbReference>
<dbReference type="PANTHER" id="PTHR10554">
    <property type="entry name" value="SYNTROPHIN"/>
    <property type="match status" value="1"/>
</dbReference>
<dbReference type="STRING" id="283909.R7UH11"/>
<dbReference type="CDD" id="cd00821">
    <property type="entry name" value="PH"/>
    <property type="match status" value="1"/>
</dbReference>
<evidence type="ECO:0008006" key="10">
    <source>
        <dbReference type="Google" id="ProtNLM"/>
    </source>
</evidence>
<evidence type="ECO:0000259" key="5">
    <source>
        <dbReference type="PROSITE" id="PS50003"/>
    </source>
</evidence>
<comment type="similarity">
    <text evidence="2">Belongs to the syntrophin family.</text>
</comment>
<dbReference type="SMART" id="SM00228">
    <property type="entry name" value="PDZ"/>
    <property type="match status" value="1"/>
</dbReference>
<dbReference type="SUPFAM" id="SSF50729">
    <property type="entry name" value="PH domain-like"/>
    <property type="match status" value="2"/>
</dbReference>
<dbReference type="InterPro" id="IPR036034">
    <property type="entry name" value="PDZ_sf"/>
</dbReference>
<dbReference type="FunCoup" id="R7UH11">
    <property type="interactions" value="60"/>
</dbReference>
<protein>
    <recommendedName>
        <fullName evidence="10">PDZ domain-containing protein</fullName>
    </recommendedName>
</protein>
<reference evidence="7 9" key="2">
    <citation type="journal article" date="2013" name="Nature">
        <title>Insights into bilaterian evolution from three spiralian genomes.</title>
        <authorList>
            <person name="Simakov O."/>
            <person name="Marletaz F."/>
            <person name="Cho S.J."/>
            <person name="Edsinger-Gonzales E."/>
            <person name="Havlak P."/>
            <person name="Hellsten U."/>
            <person name="Kuo D.H."/>
            <person name="Larsson T."/>
            <person name="Lv J."/>
            <person name="Arendt D."/>
            <person name="Savage R."/>
            <person name="Osoegawa K."/>
            <person name="de Jong P."/>
            <person name="Grimwood J."/>
            <person name="Chapman J.A."/>
            <person name="Shapiro H."/>
            <person name="Aerts A."/>
            <person name="Otillar R.P."/>
            <person name="Terry A.Y."/>
            <person name="Boore J.L."/>
            <person name="Grigoriev I.V."/>
            <person name="Lindberg D.R."/>
            <person name="Seaver E.C."/>
            <person name="Weisblat D.A."/>
            <person name="Putnam N.H."/>
            <person name="Rokhsar D.S."/>
        </authorList>
    </citation>
    <scope>NUCLEOTIDE SEQUENCE</scope>
    <source>
        <strain evidence="7 9">I ESC-2004</strain>
    </source>
</reference>
<keyword evidence="3" id="KW-0963">Cytoplasm</keyword>
<evidence type="ECO:0000256" key="1">
    <source>
        <dbReference type="ARBA" id="ARBA00004245"/>
    </source>
</evidence>
<comment type="subcellular location">
    <subcellularLocation>
        <location evidence="1">Cytoplasm</location>
        <location evidence="1">Cytoskeleton</location>
    </subcellularLocation>
</comment>
<feature type="domain" description="PDZ" evidence="6">
    <location>
        <begin position="127"/>
        <end position="210"/>
    </location>
</feature>
<dbReference type="InterPro" id="IPR001478">
    <property type="entry name" value="PDZ"/>
</dbReference>
<proteinExistence type="inferred from homology"/>
<evidence type="ECO:0000313" key="8">
    <source>
        <dbReference type="EnsemblMetazoa" id="CapteP219313"/>
    </source>
</evidence>
<dbReference type="InterPro" id="IPR001849">
    <property type="entry name" value="PH_domain"/>
</dbReference>
<evidence type="ECO:0000259" key="6">
    <source>
        <dbReference type="PROSITE" id="PS50106"/>
    </source>
</evidence>
<keyword evidence="9" id="KW-1185">Reference proteome</keyword>
<dbReference type="InterPro" id="IPR011993">
    <property type="entry name" value="PH-like_dom_sf"/>
</dbReference>
<keyword evidence="4" id="KW-0206">Cytoskeleton</keyword>
<dbReference type="EnsemblMetazoa" id="CapteT219313">
    <property type="protein sequence ID" value="CapteP219313"/>
    <property type="gene ID" value="CapteG219313"/>
</dbReference>